<proteinExistence type="predicted"/>
<dbReference type="Proteomes" id="UP001454036">
    <property type="component" value="Unassembled WGS sequence"/>
</dbReference>
<dbReference type="Pfam" id="PF03732">
    <property type="entry name" value="Retrotrans_gag"/>
    <property type="match status" value="1"/>
</dbReference>
<gene>
    <name evidence="3" type="ORF">LIER_34377</name>
</gene>
<feature type="domain" description="Retrotransposon gag" evidence="2">
    <location>
        <begin position="149"/>
        <end position="232"/>
    </location>
</feature>
<evidence type="ECO:0000256" key="1">
    <source>
        <dbReference type="SAM" id="MobiDB-lite"/>
    </source>
</evidence>
<dbReference type="PANTHER" id="PTHR33223">
    <property type="entry name" value="CCHC-TYPE DOMAIN-CONTAINING PROTEIN"/>
    <property type="match status" value="1"/>
</dbReference>
<feature type="region of interest" description="Disordered" evidence="1">
    <location>
        <begin position="1"/>
        <end position="106"/>
    </location>
</feature>
<name>A0AAV3S049_LITER</name>
<dbReference type="InterPro" id="IPR005162">
    <property type="entry name" value="Retrotrans_gag_dom"/>
</dbReference>
<feature type="compositionally biased region" description="Polar residues" evidence="1">
    <location>
        <begin position="55"/>
        <end position="70"/>
    </location>
</feature>
<reference evidence="3 4" key="1">
    <citation type="submission" date="2024-01" db="EMBL/GenBank/DDBJ databases">
        <title>The complete chloroplast genome sequence of Lithospermum erythrorhizon: insights into the phylogenetic relationship among Boraginaceae species and the maternal lineages of purple gromwells.</title>
        <authorList>
            <person name="Okada T."/>
            <person name="Watanabe K."/>
        </authorList>
    </citation>
    <scope>NUCLEOTIDE SEQUENCE [LARGE SCALE GENOMIC DNA]</scope>
</reference>
<organism evidence="3 4">
    <name type="scientific">Lithospermum erythrorhizon</name>
    <name type="common">Purple gromwell</name>
    <name type="synonym">Lithospermum officinale var. erythrorhizon</name>
    <dbReference type="NCBI Taxonomy" id="34254"/>
    <lineage>
        <taxon>Eukaryota</taxon>
        <taxon>Viridiplantae</taxon>
        <taxon>Streptophyta</taxon>
        <taxon>Embryophyta</taxon>
        <taxon>Tracheophyta</taxon>
        <taxon>Spermatophyta</taxon>
        <taxon>Magnoliopsida</taxon>
        <taxon>eudicotyledons</taxon>
        <taxon>Gunneridae</taxon>
        <taxon>Pentapetalae</taxon>
        <taxon>asterids</taxon>
        <taxon>lamiids</taxon>
        <taxon>Boraginales</taxon>
        <taxon>Boraginaceae</taxon>
        <taxon>Boraginoideae</taxon>
        <taxon>Lithospermeae</taxon>
        <taxon>Lithospermum</taxon>
    </lineage>
</organism>
<dbReference type="PANTHER" id="PTHR33223:SF10">
    <property type="entry name" value="AMINOTRANSFERASE-LIKE PLANT MOBILE DOMAIN-CONTAINING PROTEIN"/>
    <property type="match status" value="1"/>
</dbReference>
<evidence type="ECO:0000259" key="2">
    <source>
        <dbReference type="Pfam" id="PF03732"/>
    </source>
</evidence>
<protein>
    <recommendedName>
        <fullName evidence="2">Retrotransposon gag domain-containing protein</fullName>
    </recommendedName>
</protein>
<feature type="compositionally biased region" description="Basic residues" evidence="1">
    <location>
        <begin position="71"/>
        <end position="86"/>
    </location>
</feature>
<evidence type="ECO:0000313" key="3">
    <source>
        <dbReference type="EMBL" id="GAA0187089.1"/>
    </source>
</evidence>
<accession>A0AAV3S049</accession>
<keyword evidence="4" id="KW-1185">Reference proteome</keyword>
<dbReference type="AlphaFoldDB" id="A0AAV3S049"/>
<sequence>MHKDLNLQDRPGVSTRARSTLAPLDTRGELIAPSKGPSKTTRLPRMEPALMVRAHSNTPRPSLGKVTSHSISHHRDKLNKGHRRDKVHTLPGPSAKHDAEGSSNSDLQKQLNELKALLKDITPGQGPVKHSTMLPFLDRLSDDEAYARAFASSLSDQALKWFHKLPPKSIDCWQDAVDLFMDKFGASIVADADERTLMEIQQRAGETLRSYATRFEEVATNIPTANEKVTMISFFHMIEIRDIEGEVSSGTTGNKKRVVKIDHLI</sequence>
<comment type="caution">
    <text evidence="3">The sequence shown here is derived from an EMBL/GenBank/DDBJ whole genome shotgun (WGS) entry which is preliminary data.</text>
</comment>
<evidence type="ECO:0000313" key="4">
    <source>
        <dbReference type="Proteomes" id="UP001454036"/>
    </source>
</evidence>
<dbReference type="EMBL" id="BAABME010014344">
    <property type="protein sequence ID" value="GAA0187089.1"/>
    <property type="molecule type" value="Genomic_DNA"/>
</dbReference>